<accession>A0A365P2Q0</accession>
<dbReference type="Proteomes" id="UP000253319">
    <property type="component" value="Unassembled WGS sequence"/>
</dbReference>
<evidence type="ECO:0000313" key="2">
    <source>
        <dbReference type="Proteomes" id="UP000253319"/>
    </source>
</evidence>
<protein>
    <recommendedName>
        <fullName evidence="3">Lipoprotein</fullName>
    </recommendedName>
</protein>
<evidence type="ECO:0000313" key="1">
    <source>
        <dbReference type="EMBL" id="RBA28767.1"/>
    </source>
</evidence>
<dbReference type="RefSeq" id="WP_113988569.1">
    <property type="nucleotide sequence ID" value="NZ_QLST01000005.1"/>
</dbReference>
<sequence length="207" mass="24457">MKKILFLIIISALFSCEKLTKSASDLITKNDESKTFGRYHTIKQENIKVYLPEEFEFITLKDYKNLVNNSNDTLFKKREIERLDILEKSNQNIYFFEHIESGSILNILPTKYVLFNKQDATYMLSIVNSITKQNSPEGTNLENIAAEFKKSNNKQIFKAIYKFRIPGHEIDYYKYVYFISHNRKSALLNLETPILTNFDEYIFKMKL</sequence>
<name>A0A365P2Q0_9FLAO</name>
<dbReference type="OrthoDB" id="1436148at2"/>
<comment type="caution">
    <text evidence="1">The sequence shown here is derived from an EMBL/GenBank/DDBJ whole genome shotgun (WGS) entry which is preliminary data.</text>
</comment>
<organism evidence="1 2">
    <name type="scientific">Flavobacterium tibetense</name>
    <dbReference type="NCBI Taxonomy" id="2233533"/>
    <lineage>
        <taxon>Bacteria</taxon>
        <taxon>Pseudomonadati</taxon>
        <taxon>Bacteroidota</taxon>
        <taxon>Flavobacteriia</taxon>
        <taxon>Flavobacteriales</taxon>
        <taxon>Flavobacteriaceae</taxon>
        <taxon>Flavobacterium</taxon>
    </lineage>
</organism>
<dbReference type="AlphaFoldDB" id="A0A365P2Q0"/>
<evidence type="ECO:0008006" key="3">
    <source>
        <dbReference type="Google" id="ProtNLM"/>
    </source>
</evidence>
<proteinExistence type="predicted"/>
<keyword evidence="2" id="KW-1185">Reference proteome</keyword>
<reference evidence="1 2" key="1">
    <citation type="submission" date="2018-06" db="EMBL/GenBank/DDBJ databases">
        <title>Flavobacterium tibetense sp. nov., isolated from a wetland YonghuCo on Tibetan Plateau.</title>
        <authorList>
            <person name="Xing P."/>
            <person name="Phurbu D."/>
            <person name="Lu H."/>
        </authorList>
    </citation>
    <scope>NUCLEOTIDE SEQUENCE [LARGE SCALE GENOMIC DNA]</scope>
    <source>
        <strain evidence="1 2">YH5</strain>
    </source>
</reference>
<dbReference type="EMBL" id="QLST01000005">
    <property type="protein sequence ID" value="RBA28767.1"/>
    <property type="molecule type" value="Genomic_DNA"/>
</dbReference>
<dbReference type="PROSITE" id="PS51257">
    <property type="entry name" value="PROKAR_LIPOPROTEIN"/>
    <property type="match status" value="1"/>
</dbReference>
<gene>
    <name evidence="1" type="ORF">DPN68_05085</name>
</gene>